<dbReference type="PANTHER" id="PTHR21660">
    <property type="entry name" value="THIOESTERASE SUPERFAMILY MEMBER-RELATED"/>
    <property type="match status" value="1"/>
</dbReference>
<evidence type="ECO:0000256" key="2">
    <source>
        <dbReference type="ARBA" id="ARBA00022801"/>
    </source>
</evidence>
<evidence type="ECO:0000313" key="5">
    <source>
        <dbReference type="Proteomes" id="UP000683507"/>
    </source>
</evidence>
<dbReference type="EMBL" id="OU015584">
    <property type="protein sequence ID" value="CAG5079996.1"/>
    <property type="molecule type" value="Genomic_DNA"/>
</dbReference>
<gene>
    <name evidence="4" type="ORF">CRYO30217_01145</name>
</gene>
<dbReference type="InterPro" id="IPR003736">
    <property type="entry name" value="PAAI_dom"/>
</dbReference>
<dbReference type="NCBIfam" id="TIGR00369">
    <property type="entry name" value="unchar_dom_1"/>
    <property type="match status" value="1"/>
</dbReference>
<keyword evidence="5" id="KW-1185">Reference proteome</keyword>
<dbReference type="Pfam" id="PF03061">
    <property type="entry name" value="4HBT"/>
    <property type="match status" value="1"/>
</dbReference>
<keyword evidence="2" id="KW-0378">Hydrolase</keyword>
<dbReference type="GO" id="GO:0047617">
    <property type="term" value="F:fatty acyl-CoA hydrolase activity"/>
    <property type="evidence" value="ECO:0007669"/>
    <property type="project" value="InterPro"/>
</dbReference>
<dbReference type="InterPro" id="IPR039298">
    <property type="entry name" value="ACOT13"/>
</dbReference>
<reference evidence="4" key="1">
    <citation type="submission" date="2021-04" db="EMBL/GenBank/DDBJ databases">
        <authorList>
            <person name="Rodrigo-Torres L."/>
            <person name="Arahal R. D."/>
            <person name="Lucena T."/>
        </authorList>
    </citation>
    <scope>NUCLEOTIDE SEQUENCE</scope>
    <source>
        <strain evidence="4">AS29M-1</strain>
    </source>
</reference>
<dbReference type="InterPro" id="IPR029069">
    <property type="entry name" value="HotDog_dom_sf"/>
</dbReference>
<protein>
    <recommendedName>
        <fullName evidence="3">Thioesterase domain-containing protein</fullName>
    </recommendedName>
</protein>
<dbReference type="PANTHER" id="PTHR21660:SF1">
    <property type="entry name" value="ACYL-COENZYME A THIOESTERASE 13"/>
    <property type="match status" value="1"/>
</dbReference>
<dbReference type="Gene3D" id="3.10.129.10">
    <property type="entry name" value="Hotdog Thioesterase"/>
    <property type="match status" value="1"/>
</dbReference>
<dbReference type="RefSeq" id="WP_258541361.1">
    <property type="nucleotide sequence ID" value="NZ_OU015584.1"/>
</dbReference>
<dbReference type="InterPro" id="IPR006683">
    <property type="entry name" value="Thioestr_dom"/>
</dbReference>
<dbReference type="KEGG" id="ptan:CRYO30217_01145"/>
<accession>A0A916JL63</accession>
<organism evidence="4 5">
    <name type="scientific">Parvicella tangerina</name>
    <dbReference type="NCBI Taxonomy" id="2829795"/>
    <lineage>
        <taxon>Bacteria</taxon>
        <taxon>Pseudomonadati</taxon>
        <taxon>Bacteroidota</taxon>
        <taxon>Flavobacteriia</taxon>
        <taxon>Flavobacteriales</taxon>
        <taxon>Parvicellaceae</taxon>
        <taxon>Parvicella</taxon>
    </lineage>
</organism>
<proteinExistence type="inferred from homology"/>
<dbReference type="SUPFAM" id="SSF54637">
    <property type="entry name" value="Thioesterase/thiol ester dehydrase-isomerase"/>
    <property type="match status" value="1"/>
</dbReference>
<dbReference type="CDD" id="cd03443">
    <property type="entry name" value="PaaI_thioesterase"/>
    <property type="match status" value="1"/>
</dbReference>
<dbReference type="AlphaFoldDB" id="A0A916JL63"/>
<evidence type="ECO:0000259" key="3">
    <source>
        <dbReference type="Pfam" id="PF03061"/>
    </source>
</evidence>
<comment type="similarity">
    <text evidence="1">Belongs to the thioesterase PaaI family.</text>
</comment>
<sequence>MDTVKGLYDKFNNVDKGLDFELTVHGPGDIEYRTTIAEKHLSSPGVGHGAITAAMMDAVLGTTALTAVYDDGNLVSTVEFKVNYFKPTFLGDKLIGKGEIEFQGKSLICTSAKIFKEETGELVSKALGTFNIYPMEKRGLKKPVKTI</sequence>
<name>A0A916JL63_9FLAO</name>
<evidence type="ECO:0000256" key="1">
    <source>
        <dbReference type="ARBA" id="ARBA00008324"/>
    </source>
</evidence>
<evidence type="ECO:0000313" key="4">
    <source>
        <dbReference type="EMBL" id="CAG5079996.1"/>
    </source>
</evidence>
<dbReference type="Proteomes" id="UP000683507">
    <property type="component" value="Chromosome"/>
</dbReference>
<feature type="domain" description="Thioesterase" evidence="3">
    <location>
        <begin position="45"/>
        <end position="121"/>
    </location>
</feature>